<dbReference type="GO" id="GO:0000407">
    <property type="term" value="C:phagophore assembly site"/>
    <property type="evidence" value="ECO:0007669"/>
    <property type="project" value="TreeGrafter"/>
</dbReference>
<keyword evidence="7" id="KW-1185">Reference proteome</keyword>
<name>A0A1E3I2U3_9TREE</name>
<protein>
    <recommendedName>
        <fullName evidence="3">Autophagy-related protein 13</fullName>
    </recommendedName>
</protein>
<feature type="compositionally biased region" description="Low complexity" evidence="4">
    <location>
        <begin position="365"/>
        <end position="375"/>
    </location>
</feature>
<evidence type="ECO:0000256" key="3">
    <source>
        <dbReference type="RuleBase" id="RU361214"/>
    </source>
</evidence>
<evidence type="ECO:0000256" key="1">
    <source>
        <dbReference type="ARBA" id="ARBA00005246"/>
    </source>
</evidence>
<feature type="region of interest" description="Disordered" evidence="4">
    <location>
        <begin position="335"/>
        <end position="381"/>
    </location>
</feature>
<evidence type="ECO:0000256" key="4">
    <source>
        <dbReference type="SAM" id="MobiDB-lite"/>
    </source>
</evidence>
<dbReference type="OrthoDB" id="70161at2759"/>
<feature type="compositionally biased region" description="Basic and acidic residues" evidence="4">
    <location>
        <begin position="863"/>
        <end position="879"/>
    </location>
</feature>
<dbReference type="GO" id="GO:1990316">
    <property type="term" value="C:Atg1/ULK1 kinase complex"/>
    <property type="evidence" value="ECO:0007669"/>
    <property type="project" value="InterPro"/>
</dbReference>
<dbReference type="AlphaFoldDB" id="A0A1E3I2U3"/>
<dbReference type="EMBL" id="AWGJ01000002">
    <property type="protein sequence ID" value="ODN82828.1"/>
    <property type="molecule type" value="Genomic_DNA"/>
</dbReference>
<dbReference type="InterPro" id="IPR036570">
    <property type="entry name" value="HORMA_dom_sf"/>
</dbReference>
<dbReference type="PANTHER" id="PTHR13430:SF4">
    <property type="entry name" value="AUTOPHAGY-RELATED PROTEIN 13"/>
    <property type="match status" value="1"/>
</dbReference>
<feature type="compositionally biased region" description="Basic and acidic residues" evidence="4">
    <location>
        <begin position="1083"/>
        <end position="1102"/>
    </location>
</feature>
<dbReference type="RefSeq" id="XP_018996828.1">
    <property type="nucleotide sequence ID" value="XM_019134401.1"/>
</dbReference>
<feature type="region of interest" description="Disordered" evidence="4">
    <location>
        <begin position="760"/>
        <end position="1031"/>
    </location>
</feature>
<dbReference type="GO" id="GO:0005829">
    <property type="term" value="C:cytosol"/>
    <property type="evidence" value="ECO:0007669"/>
    <property type="project" value="TreeGrafter"/>
</dbReference>
<dbReference type="InterPro" id="IPR018731">
    <property type="entry name" value="Atg13_N"/>
</dbReference>
<comment type="caution">
    <text evidence="6">The sequence shown here is derived from an EMBL/GenBank/DDBJ whole genome shotgun (WGS) entry which is preliminary data.</text>
</comment>
<proteinExistence type="inferred from homology"/>
<feature type="compositionally biased region" description="Polar residues" evidence="4">
    <location>
        <begin position="626"/>
        <end position="644"/>
    </location>
</feature>
<feature type="compositionally biased region" description="Polar residues" evidence="4">
    <location>
        <begin position="773"/>
        <end position="795"/>
    </location>
</feature>
<evidence type="ECO:0000313" key="6">
    <source>
        <dbReference type="EMBL" id="ODN82828.1"/>
    </source>
</evidence>
<dbReference type="GO" id="GO:0034727">
    <property type="term" value="P:piecemeal microautophagy of the nucleus"/>
    <property type="evidence" value="ECO:0007669"/>
    <property type="project" value="TreeGrafter"/>
</dbReference>
<feature type="compositionally biased region" description="Low complexity" evidence="4">
    <location>
        <begin position="27"/>
        <end position="39"/>
    </location>
</feature>
<feature type="compositionally biased region" description="Polar residues" evidence="4">
    <location>
        <begin position="732"/>
        <end position="743"/>
    </location>
</feature>
<feature type="region of interest" description="Disordered" evidence="4">
    <location>
        <begin position="426"/>
        <end position="511"/>
    </location>
</feature>
<dbReference type="GO" id="GO:0000423">
    <property type="term" value="P:mitophagy"/>
    <property type="evidence" value="ECO:0007669"/>
    <property type="project" value="TreeGrafter"/>
</dbReference>
<feature type="compositionally biased region" description="Polar residues" evidence="4">
    <location>
        <begin position="454"/>
        <end position="466"/>
    </location>
</feature>
<organism evidence="6 7">
    <name type="scientific">Cryptococcus amylolentus CBS 6039</name>
    <dbReference type="NCBI Taxonomy" id="1295533"/>
    <lineage>
        <taxon>Eukaryota</taxon>
        <taxon>Fungi</taxon>
        <taxon>Dikarya</taxon>
        <taxon>Basidiomycota</taxon>
        <taxon>Agaricomycotina</taxon>
        <taxon>Tremellomycetes</taxon>
        <taxon>Tremellales</taxon>
        <taxon>Cryptococcaceae</taxon>
        <taxon>Cryptococcus</taxon>
    </lineage>
</organism>
<feature type="compositionally biased region" description="Polar residues" evidence="4">
    <location>
        <begin position="926"/>
        <end position="948"/>
    </location>
</feature>
<dbReference type="PANTHER" id="PTHR13430">
    <property type="match status" value="1"/>
</dbReference>
<comment type="similarity">
    <text evidence="1 3">Belongs to the ATG13 family. Fungi subfamily.</text>
</comment>
<feature type="compositionally biased region" description="Pro residues" evidence="4">
    <location>
        <begin position="915"/>
        <end position="925"/>
    </location>
</feature>
<feature type="region of interest" description="Disordered" evidence="4">
    <location>
        <begin position="1"/>
        <end position="39"/>
    </location>
</feature>
<dbReference type="GeneID" id="30152402"/>
<feature type="region of interest" description="Disordered" evidence="4">
    <location>
        <begin position="689"/>
        <end position="748"/>
    </location>
</feature>
<feature type="compositionally biased region" description="Polar residues" evidence="4">
    <location>
        <begin position="477"/>
        <end position="511"/>
    </location>
</feature>
<feature type="region of interest" description="Disordered" evidence="4">
    <location>
        <begin position="527"/>
        <end position="669"/>
    </location>
</feature>
<dbReference type="GO" id="GO:0034497">
    <property type="term" value="P:protein localization to phagophore assembly site"/>
    <property type="evidence" value="ECO:0007669"/>
    <property type="project" value="TreeGrafter"/>
</dbReference>
<gene>
    <name evidence="6" type="ORF">L202_01093</name>
</gene>
<dbReference type="Proteomes" id="UP000094065">
    <property type="component" value="Unassembled WGS sequence"/>
</dbReference>
<accession>A0A1E3I2U3</accession>
<evidence type="ECO:0000259" key="5">
    <source>
        <dbReference type="Pfam" id="PF10033"/>
    </source>
</evidence>
<dbReference type="Pfam" id="PF10033">
    <property type="entry name" value="ATG13"/>
    <property type="match status" value="1"/>
</dbReference>
<sequence>MSSSPNPLRPLQHPQYHRADTQPPPSIASSASSSQTAPNTAARADQVLYRFYLKTVAVLVEARLTHYGSQTTDKKDRWFNLILPEIDLHKADLQVYRSISTYQPFTPPELPSASADSCSIPPLLIAFILDTSDVPHGQALLWNRSGGKVALDIGSQSAKGKGKEKEERLGIVLERWTVRAETIAQAPSASQIAPHTAYRLGIIHFRALHSLVRLLPAYRLYRRLRRSNTGLRMGIKLWGAEGYDNSPQGLKEAWQVMESDLTSLDNGLEELVLGGEEVDPELVEKYDFPRIDLFGNGYTVQAEYRPEVDFTTGDLEAVLSEKFVDMDEDWFTPTVAARRRSDSAASSTPENPRTIRKSSLPAPIPSSNPTTSPIPQRQAAATVGSFASGGSYTRSRQVSAAATVPASQKKDKWSALGEGLAFAGRSPAASQVEGQVPPSPNPGGIVAARRLSGHSIQPFGSSSPSASLLRGTPPHPTTSGGAPIPTTSARPSIATARQSTSVGRTSSFLSQSGRSFTHAQVANMYSGSASPPVTGAMSGIHQPPSPTAHQGLWKGDSPISPSSLTFAKQPVPRRVSNSRAGFTPGSMGSLFVPGSIEKDGSLSTSANAPHLIKRYSSSISSRPSSVNQRTALSVSHGSGDSPSGSYGAGGGLRRTNTRESGLRHSVEPKREAAIKAADADDIQAFLRTLDSAPAPSSRSQFGLPGGSAYTSMGSSHSRGEIPTSPLARSRRQSPSQLHTNGQVPKTRAWVDEELKKFAGRFDSPGDLPISPGLSKNPSQSATAMSSARGSFSQGPGTPGLLSASRPSSAAIKIASGRGQGERDAELVFGSRRRSSGGPSPLSQGLVAPGKSPLESPRRTLGSVEEHGALNRPALNKEEVPGGQETRSLPGSSPGVITARDRSSDSPLRSAAPYGYPYPTPYPPVSSRPSDLSPQTTGSASTDSYTTASPAAGAGKTQRRGPVLLKGGFGGTSASHTPSHSPVRDRSRAGMPSSSGGAGLEIVYGHGKEARAGSVPLDKEDKVDIGRRGSTSIAQVHAYNAGLPSPAISERPTSTLDGLVGLRSASGSGRARIVGQRTAPSSLGREDHTRRGGAEARRGRSDEQSTEGQGEDEGAEGIVGDMSGLGFDEA</sequence>
<feature type="compositionally biased region" description="Low complexity" evidence="4">
    <location>
        <begin position="616"/>
        <end position="625"/>
    </location>
</feature>
<evidence type="ECO:0000256" key="2">
    <source>
        <dbReference type="ARBA" id="ARBA00023006"/>
    </source>
</evidence>
<dbReference type="STRING" id="1295533.A0A1E3I2U3"/>
<evidence type="ECO:0000313" key="7">
    <source>
        <dbReference type="Proteomes" id="UP000094065"/>
    </source>
</evidence>
<feature type="domain" description="Autophagy-related protein 13 N-terminal" evidence="5">
    <location>
        <begin position="49"/>
        <end position="310"/>
    </location>
</feature>
<dbReference type="Gene3D" id="3.30.900.10">
    <property type="entry name" value="HORMA domain"/>
    <property type="match status" value="1"/>
</dbReference>
<dbReference type="InterPro" id="IPR040182">
    <property type="entry name" value="ATG13"/>
</dbReference>
<feature type="region of interest" description="Disordered" evidence="4">
    <location>
        <begin position="1058"/>
        <end position="1129"/>
    </location>
</feature>
<keyword evidence="2 3" id="KW-0072">Autophagy</keyword>
<feature type="compositionally biased region" description="Basic and acidic residues" evidence="4">
    <location>
        <begin position="656"/>
        <end position="669"/>
    </location>
</feature>
<feature type="compositionally biased region" description="Basic and acidic residues" evidence="4">
    <location>
        <begin position="1005"/>
        <end position="1026"/>
    </location>
</feature>
<reference evidence="6 7" key="1">
    <citation type="submission" date="2016-06" db="EMBL/GenBank/DDBJ databases">
        <title>Evolution of pathogenesis and genome organization in the Tremellales.</title>
        <authorList>
            <person name="Cuomo C."/>
            <person name="Litvintseva A."/>
            <person name="Heitman J."/>
            <person name="Chen Y."/>
            <person name="Sun S."/>
            <person name="Springer D."/>
            <person name="Dromer F."/>
            <person name="Young S."/>
            <person name="Zeng Q."/>
            <person name="Chapman S."/>
            <person name="Gujja S."/>
            <person name="Saif S."/>
            <person name="Birren B."/>
        </authorList>
    </citation>
    <scope>NUCLEOTIDE SEQUENCE [LARGE SCALE GENOMIC DNA]</scope>
    <source>
        <strain evidence="6 7">CBS 6039</strain>
    </source>
</reference>